<dbReference type="EMBL" id="JAAGNX010000018">
    <property type="protein sequence ID" value="NDV63616.1"/>
    <property type="molecule type" value="Genomic_DNA"/>
</dbReference>
<evidence type="ECO:0000313" key="2">
    <source>
        <dbReference type="EMBL" id="NDV63616.1"/>
    </source>
</evidence>
<organism evidence="2 3">
    <name type="scientific">Oceanipulchritudo coccoides</name>
    <dbReference type="NCBI Taxonomy" id="2706888"/>
    <lineage>
        <taxon>Bacteria</taxon>
        <taxon>Pseudomonadati</taxon>
        <taxon>Verrucomicrobiota</taxon>
        <taxon>Opitutia</taxon>
        <taxon>Puniceicoccales</taxon>
        <taxon>Oceanipulchritudinaceae</taxon>
        <taxon>Oceanipulchritudo</taxon>
    </lineage>
</organism>
<dbReference type="InterPro" id="IPR001041">
    <property type="entry name" value="2Fe-2S_ferredoxin-type"/>
</dbReference>
<dbReference type="InterPro" id="IPR036010">
    <property type="entry name" value="2Fe-2S_ferredoxin-like_sf"/>
</dbReference>
<protein>
    <submittedName>
        <fullName evidence="2">2Fe-2S iron-sulfur cluster binding domain-containing protein</fullName>
    </submittedName>
</protein>
<comment type="caution">
    <text evidence="2">The sequence shown here is derived from an EMBL/GenBank/DDBJ whole genome shotgun (WGS) entry which is preliminary data.</text>
</comment>
<sequence length="138" mass="15181">MGETVTFMLDGQEVEAERGMTIWEVAHGRGLVIPHLCHKPAPGYRPDGNCRACMVEIEGERTLAASCIREPAEGMVVTTASARAEGARKMVIEMLLADQPKKAEAHDQSSHLWEMAALNAVEESRFPKLEEGRIPLLD</sequence>
<accession>A0A6B2M5E4</accession>
<dbReference type="CDD" id="cd00207">
    <property type="entry name" value="fer2"/>
    <property type="match status" value="1"/>
</dbReference>
<dbReference type="GO" id="GO:0051536">
    <property type="term" value="F:iron-sulfur cluster binding"/>
    <property type="evidence" value="ECO:0007669"/>
    <property type="project" value="InterPro"/>
</dbReference>
<evidence type="ECO:0000259" key="1">
    <source>
        <dbReference type="PROSITE" id="PS51085"/>
    </source>
</evidence>
<dbReference type="RefSeq" id="WP_163967443.1">
    <property type="nucleotide sequence ID" value="NZ_JAAGNX010000018.1"/>
</dbReference>
<evidence type="ECO:0000313" key="3">
    <source>
        <dbReference type="Proteomes" id="UP000478417"/>
    </source>
</evidence>
<dbReference type="AlphaFoldDB" id="A0A6B2M5E4"/>
<dbReference type="PROSITE" id="PS51085">
    <property type="entry name" value="2FE2S_FER_2"/>
    <property type="match status" value="1"/>
</dbReference>
<proteinExistence type="predicted"/>
<dbReference type="Gene3D" id="3.10.20.740">
    <property type="match status" value="1"/>
</dbReference>
<dbReference type="SUPFAM" id="SSF54292">
    <property type="entry name" value="2Fe-2S ferredoxin-like"/>
    <property type="match status" value="1"/>
</dbReference>
<gene>
    <name evidence="2" type="ORF">G0Q06_14240</name>
</gene>
<keyword evidence="3" id="KW-1185">Reference proteome</keyword>
<feature type="non-terminal residue" evidence="2">
    <location>
        <position position="138"/>
    </location>
</feature>
<feature type="domain" description="2Fe-2S ferredoxin-type" evidence="1">
    <location>
        <begin position="3"/>
        <end position="83"/>
    </location>
</feature>
<dbReference type="Pfam" id="PF13510">
    <property type="entry name" value="Fer2_4"/>
    <property type="match status" value="1"/>
</dbReference>
<reference evidence="2 3" key="1">
    <citation type="submission" date="2020-02" db="EMBL/GenBank/DDBJ databases">
        <title>Albibacoteraceae fam. nov., the first described family within the subdivision 4 Verrucomicrobia.</title>
        <authorList>
            <person name="Xi F."/>
        </authorList>
    </citation>
    <scope>NUCLEOTIDE SEQUENCE [LARGE SCALE GENOMIC DNA]</scope>
    <source>
        <strain evidence="2 3">CK1056</strain>
    </source>
</reference>
<name>A0A6B2M5E4_9BACT</name>
<dbReference type="Proteomes" id="UP000478417">
    <property type="component" value="Unassembled WGS sequence"/>
</dbReference>